<gene>
    <name evidence="3" type="ORF">Nocox_39080</name>
</gene>
<evidence type="ECO:0000313" key="3">
    <source>
        <dbReference type="EMBL" id="QYC45366.1"/>
    </source>
</evidence>
<keyword evidence="4" id="KW-1185">Reference proteome</keyword>
<organism evidence="3 4">
    <name type="scientific">Nonomuraea coxensis DSM 45129</name>
    <dbReference type="NCBI Taxonomy" id="1122611"/>
    <lineage>
        <taxon>Bacteria</taxon>
        <taxon>Bacillati</taxon>
        <taxon>Actinomycetota</taxon>
        <taxon>Actinomycetes</taxon>
        <taxon>Streptosporangiales</taxon>
        <taxon>Streptosporangiaceae</taxon>
        <taxon>Nonomuraea</taxon>
    </lineage>
</organism>
<feature type="chain" id="PRO_5045816500" evidence="2">
    <location>
        <begin position="29"/>
        <end position="98"/>
    </location>
</feature>
<keyword evidence="2" id="KW-0732">Signal</keyword>
<feature type="compositionally biased region" description="Polar residues" evidence="1">
    <location>
        <begin position="82"/>
        <end position="98"/>
    </location>
</feature>
<feature type="region of interest" description="Disordered" evidence="1">
    <location>
        <begin position="70"/>
        <end position="98"/>
    </location>
</feature>
<sequence>MFSRSSRIFGAGLVAVAALTATGGPVRADDGRTSPMRLPYELWFCPAGGAFGLPMVDSLVGQVLGCGGRTGPASTPAPATTVDQPGTTGQAVTLVQTP</sequence>
<reference evidence="3 4" key="1">
    <citation type="journal article" date="2021" name="ACS Chem. Biol.">
        <title>Genomic-Led Discovery of a Novel Glycopeptide Antibiotic by Nonomuraea coxensis DSM 45129.</title>
        <authorList>
            <person name="Yushchuk O."/>
            <person name="Vior N.M."/>
            <person name="Andreo-Vidal A."/>
            <person name="Berini F."/>
            <person name="Ruckert C."/>
            <person name="Busche T."/>
            <person name="Binda E."/>
            <person name="Kalinowski J."/>
            <person name="Truman A.W."/>
            <person name="Marinelli F."/>
        </authorList>
    </citation>
    <scope>NUCLEOTIDE SEQUENCE [LARGE SCALE GENOMIC DNA]</scope>
    <source>
        <strain evidence="3 4">DSM 45129</strain>
    </source>
</reference>
<accession>A0ABX8UC48</accession>
<evidence type="ECO:0000256" key="1">
    <source>
        <dbReference type="SAM" id="MobiDB-lite"/>
    </source>
</evidence>
<proteinExistence type="predicted"/>
<feature type="compositionally biased region" description="Low complexity" evidence="1">
    <location>
        <begin position="71"/>
        <end position="81"/>
    </location>
</feature>
<evidence type="ECO:0000313" key="4">
    <source>
        <dbReference type="Proteomes" id="UP000824681"/>
    </source>
</evidence>
<name>A0ABX8UC48_9ACTN</name>
<dbReference type="RefSeq" id="WP_020547445.1">
    <property type="nucleotide sequence ID" value="NZ_CP068985.1"/>
</dbReference>
<protein>
    <submittedName>
        <fullName evidence="3">Uncharacterized protein</fullName>
    </submittedName>
</protein>
<feature type="signal peptide" evidence="2">
    <location>
        <begin position="1"/>
        <end position="28"/>
    </location>
</feature>
<dbReference type="EMBL" id="CP068985">
    <property type="protein sequence ID" value="QYC45366.1"/>
    <property type="molecule type" value="Genomic_DNA"/>
</dbReference>
<dbReference type="Proteomes" id="UP000824681">
    <property type="component" value="Chromosome"/>
</dbReference>
<evidence type="ECO:0000256" key="2">
    <source>
        <dbReference type="SAM" id="SignalP"/>
    </source>
</evidence>